<dbReference type="Gene3D" id="3.30.465.10">
    <property type="match status" value="2"/>
</dbReference>
<dbReference type="InterPro" id="IPR006094">
    <property type="entry name" value="Oxid_FAD_bind_N"/>
</dbReference>
<gene>
    <name evidence="5" type="ORF">EJ08DRAFT_587004</name>
</gene>
<comment type="similarity">
    <text evidence="1">Belongs to the oxygen-dependent FAD-linked oxidoreductase family.</text>
</comment>
<feature type="signal peptide" evidence="3">
    <location>
        <begin position="1"/>
        <end position="20"/>
    </location>
</feature>
<reference evidence="5" key="1">
    <citation type="journal article" date="2020" name="Stud. Mycol.">
        <title>101 Dothideomycetes genomes: a test case for predicting lifestyles and emergence of pathogens.</title>
        <authorList>
            <person name="Haridas S."/>
            <person name="Albert R."/>
            <person name="Binder M."/>
            <person name="Bloem J."/>
            <person name="Labutti K."/>
            <person name="Salamov A."/>
            <person name="Andreopoulos B."/>
            <person name="Baker S."/>
            <person name="Barry K."/>
            <person name="Bills G."/>
            <person name="Bluhm B."/>
            <person name="Cannon C."/>
            <person name="Castanera R."/>
            <person name="Culley D."/>
            <person name="Daum C."/>
            <person name="Ezra D."/>
            <person name="Gonzalez J."/>
            <person name="Henrissat B."/>
            <person name="Kuo A."/>
            <person name="Liang C."/>
            <person name="Lipzen A."/>
            <person name="Lutzoni F."/>
            <person name="Magnuson J."/>
            <person name="Mondo S."/>
            <person name="Nolan M."/>
            <person name="Ohm R."/>
            <person name="Pangilinan J."/>
            <person name="Park H.-J."/>
            <person name="Ramirez L."/>
            <person name="Alfaro M."/>
            <person name="Sun H."/>
            <person name="Tritt A."/>
            <person name="Yoshinaga Y."/>
            <person name="Zwiers L.-H."/>
            <person name="Turgeon B."/>
            <person name="Goodwin S."/>
            <person name="Spatafora J."/>
            <person name="Crous P."/>
            <person name="Grigoriev I."/>
        </authorList>
    </citation>
    <scope>NUCLEOTIDE SEQUENCE</scope>
    <source>
        <strain evidence="5">CBS 130266</strain>
    </source>
</reference>
<keyword evidence="3" id="KW-0732">Signal</keyword>
<evidence type="ECO:0000256" key="1">
    <source>
        <dbReference type="ARBA" id="ARBA00005466"/>
    </source>
</evidence>
<dbReference type="PANTHER" id="PTHR13878">
    <property type="entry name" value="GULONOLACTONE OXIDASE"/>
    <property type="match status" value="1"/>
</dbReference>
<dbReference type="PROSITE" id="PS00862">
    <property type="entry name" value="OX2_COVAL_FAD"/>
    <property type="match status" value="1"/>
</dbReference>
<dbReference type="InterPro" id="IPR012951">
    <property type="entry name" value="BBE"/>
</dbReference>
<dbReference type="InterPro" id="IPR016166">
    <property type="entry name" value="FAD-bd_PCMH"/>
</dbReference>
<feature type="chain" id="PRO_5040260220" evidence="3">
    <location>
        <begin position="21"/>
        <end position="596"/>
    </location>
</feature>
<accession>A0A9P4NUL9</accession>
<keyword evidence="6" id="KW-1185">Reference proteome</keyword>
<dbReference type="GO" id="GO:0016491">
    <property type="term" value="F:oxidoreductase activity"/>
    <property type="evidence" value="ECO:0007669"/>
    <property type="project" value="UniProtKB-KW"/>
</dbReference>
<dbReference type="AlphaFoldDB" id="A0A9P4NUL9"/>
<sequence>MRVSTVLLSVCLYNALVVLAQDFRPASPVPPTGFQPATPLTPPTAAARAACKAIPAGKDWPSDLQWGALNTAVRGRLLKPAAPAAACHRGQPGYSTASCSAIESGWKNGDWHVDHPTSNMWQNHNNYSCMPSSNQCSTSGYPIYVVAAKEASDVKAAVDFARIFNVRLNIKSTGHDFLGRSVQPNSLSIWTHGLKSMRWFNSSFSPKGCKAPINGPAVTVGSGSQWKDIYATAEGMGLSFVGGKFSSVSVGGFLANGGHGLLSAKYGLGADMVLEIELVTADGEIITANECQNTDYFWAMRGGGGSTYGVVLSYTIQGLRLGPMAKYSGTVNGWPQIAYLHSQWPKIAMAGGAGYITGYPGRGDAVRWSVNMPNSTSVQLRAIVDPIVNGLKGRSVATAQNGSSEVENGLSENLKPHIVAQNEAAATFAGMGANKILTSWLWSARDVASPSLLQALKGAFADSDSQLYNDATMGVGTHKPPYIRGGGNAVNPAFRTAIMRPAAELQWDGVDRAKLARRQQDALRYGAALKSLNPSGGTYANEADPASPDWQHAFWGQNYERLFAIKNKVDPQGVFYCRSCVGSELFVDRAGVLCRK</sequence>
<dbReference type="Pfam" id="PF01565">
    <property type="entry name" value="FAD_binding_4"/>
    <property type="match status" value="1"/>
</dbReference>
<dbReference type="InterPro" id="IPR016169">
    <property type="entry name" value="FAD-bd_PCMH_sub2"/>
</dbReference>
<comment type="caution">
    <text evidence="5">The sequence shown here is derived from an EMBL/GenBank/DDBJ whole genome shotgun (WGS) entry which is preliminary data.</text>
</comment>
<dbReference type="Proteomes" id="UP000800235">
    <property type="component" value="Unassembled WGS sequence"/>
</dbReference>
<name>A0A9P4NUL9_9PEZI</name>
<feature type="domain" description="FAD-binding PCMH-type" evidence="4">
    <location>
        <begin position="138"/>
        <end position="321"/>
    </location>
</feature>
<dbReference type="InterPro" id="IPR036318">
    <property type="entry name" value="FAD-bd_PCMH-like_sf"/>
</dbReference>
<keyword evidence="2" id="KW-0560">Oxidoreductase</keyword>
<organism evidence="5 6">
    <name type="scientific">Tothia fuscella</name>
    <dbReference type="NCBI Taxonomy" id="1048955"/>
    <lineage>
        <taxon>Eukaryota</taxon>
        <taxon>Fungi</taxon>
        <taxon>Dikarya</taxon>
        <taxon>Ascomycota</taxon>
        <taxon>Pezizomycotina</taxon>
        <taxon>Dothideomycetes</taxon>
        <taxon>Pleosporomycetidae</taxon>
        <taxon>Venturiales</taxon>
        <taxon>Cylindrosympodiaceae</taxon>
        <taxon>Tothia</taxon>
    </lineage>
</organism>
<dbReference type="EMBL" id="MU007031">
    <property type="protein sequence ID" value="KAF2431486.1"/>
    <property type="molecule type" value="Genomic_DNA"/>
</dbReference>
<protein>
    <submittedName>
        <fullName evidence="5">FAD-binding domain-containing protein</fullName>
    </submittedName>
</protein>
<dbReference type="InterPro" id="IPR050432">
    <property type="entry name" value="FAD-linked_Oxidoreductases_BP"/>
</dbReference>
<evidence type="ECO:0000256" key="3">
    <source>
        <dbReference type="SAM" id="SignalP"/>
    </source>
</evidence>
<proteinExistence type="inferred from homology"/>
<dbReference type="PANTHER" id="PTHR13878:SF91">
    <property type="entry name" value="FAD BINDING DOMAIN PROTEIN (AFU_ORTHOLOGUE AFUA_6G12070)-RELATED"/>
    <property type="match status" value="1"/>
</dbReference>
<dbReference type="InterPro" id="IPR006093">
    <property type="entry name" value="Oxy_OxRdtase_FAD_BS"/>
</dbReference>
<dbReference type="PROSITE" id="PS51387">
    <property type="entry name" value="FAD_PCMH"/>
    <property type="match status" value="1"/>
</dbReference>
<evidence type="ECO:0000313" key="5">
    <source>
        <dbReference type="EMBL" id="KAF2431486.1"/>
    </source>
</evidence>
<evidence type="ECO:0000313" key="6">
    <source>
        <dbReference type="Proteomes" id="UP000800235"/>
    </source>
</evidence>
<dbReference type="SUPFAM" id="SSF56176">
    <property type="entry name" value="FAD-binding/transporter-associated domain-like"/>
    <property type="match status" value="1"/>
</dbReference>
<dbReference type="OrthoDB" id="9983560at2759"/>
<evidence type="ECO:0000256" key="2">
    <source>
        <dbReference type="ARBA" id="ARBA00023002"/>
    </source>
</evidence>
<evidence type="ECO:0000259" key="4">
    <source>
        <dbReference type="PROSITE" id="PS51387"/>
    </source>
</evidence>
<dbReference type="Pfam" id="PF08031">
    <property type="entry name" value="BBE"/>
    <property type="match status" value="1"/>
</dbReference>
<dbReference type="GO" id="GO:0071949">
    <property type="term" value="F:FAD binding"/>
    <property type="evidence" value="ECO:0007669"/>
    <property type="project" value="InterPro"/>
</dbReference>